<reference evidence="2 3" key="1">
    <citation type="submission" date="2015-09" db="EMBL/GenBank/DDBJ databases">
        <title>Trachymyrmex cornetzi WGS genome.</title>
        <authorList>
            <person name="Nygaard S."/>
            <person name="Hu H."/>
            <person name="Boomsma J."/>
            <person name="Zhang G."/>
        </authorList>
    </citation>
    <scope>NUCLEOTIDE SEQUENCE [LARGE SCALE GENOMIC DNA]</scope>
    <source>
        <strain evidence="2">Tcor2-1</strain>
        <tissue evidence="2">Whole body</tissue>
    </source>
</reference>
<keyword evidence="1" id="KW-0812">Transmembrane</keyword>
<feature type="transmembrane region" description="Helical" evidence="1">
    <location>
        <begin position="58"/>
        <end position="74"/>
    </location>
</feature>
<evidence type="ECO:0000313" key="3">
    <source>
        <dbReference type="Proteomes" id="UP000078492"/>
    </source>
</evidence>
<dbReference type="EMBL" id="KQ980997">
    <property type="protein sequence ID" value="KYN10441.1"/>
    <property type="molecule type" value="Genomic_DNA"/>
</dbReference>
<evidence type="ECO:0000313" key="2">
    <source>
        <dbReference type="EMBL" id="KYN10441.1"/>
    </source>
</evidence>
<organism evidence="2 3">
    <name type="scientific">Trachymyrmex cornetzi</name>
    <dbReference type="NCBI Taxonomy" id="471704"/>
    <lineage>
        <taxon>Eukaryota</taxon>
        <taxon>Metazoa</taxon>
        <taxon>Ecdysozoa</taxon>
        <taxon>Arthropoda</taxon>
        <taxon>Hexapoda</taxon>
        <taxon>Insecta</taxon>
        <taxon>Pterygota</taxon>
        <taxon>Neoptera</taxon>
        <taxon>Endopterygota</taxon>
        <taxon>Hymenoptera</taxon>
        <taxon>Apocrita</taxon>
        <taxon>Aculeata</taxon>
        <taxon>Formicoidea</taxon>
        <taxon>Formicidae</taxon>
        <taxon>Myrmicinae</taxon>
        <taxon>Trachymyrmex</taxon>
    </lineage>
</organism>
<keyword evidence="1" id="KW-1133">Transmembrane helix</keyword>
<keyword evidence="3" id="KW-1185">Reference proteome</keyword>
<dbReference type="AlphaFoldDB" id="A0A151ITQ3"/>
<gene>
    <name evidence="2" type="ORF">ALC57_17415</name>
</gene>
<feature type="transmembrane region" description="Helical" evidence="1">
    <location>
        <begin position="86"/>
        <end position="105"/>
    </location>
</feature>
<feature type="non-terminal residue" evidence="2">
    <location>
        <position position="1"/>
    </location>
</feature>
<name>A0A151ITQ3_9HYME</name>
<evidence type="ECO:0000256" key="1">
    <source>
        <dbReference type="SAM" id="Phobius"/>
    </source>
</evidence>
<accession>A0A151ITQ3</accession>
<dbReference type="Proteomes" id="UP000078492">
    <property type="component" value="Unassembled WGS sequence"/>
</dbReference>
<sequence>LTIVHINTSNNHTFFFQSLPNLLFPIPHTCPITAAAFATLSFTCSSCPPFLCNVYPKYLNLFTSSILFPLAVVNRDHPFPFHLQSILLLLPLPFLNLIILVFSLFNSKPFLSIYASNLSNILLMLLSSSASNTTSSAYSKLYIFLSPNFTPPI</sequence>
<protein>
    <submittedName>
        <fullName evidence="2">Uncharacterized protein</fullName>
    </submittedName>
</protein>
<keyword evidence="1" id="KW-0472">Membrane</keyword>
<proteinExistence type="predicted"/>